<gene>
    <name evidence="1" type="ORF">THARTR1_04557</name>
</gene>
<dbReference type="EMBL" id="MTYI01000056">
    <property type="protein sequence ID" value="PNP54868.1"/>
    <property type="molecule type" value="Genomic_DNA"/>
</dbReference>
<proteinExistence type="predicted"/>
<comment type="caution">
    <text evidence="1">The sequence shown here is derived from an EMBL/GenBank/DDBJ whole genome shotgun (WGS) entry which is preliminary data.</text>
</comment>
<sequence length="806" mass="90738">MMRMHALELVEEMDESGFKIALRRLFATSLSYKPAERSFGSSDEANFAIVERILRGADAKPGDVNLSSTANSEPSQQPFPAPASFQVWKSLPGLCMTDFRVREHIYNKLIEEYNEALDAEQKARLAVEIGFCKKIGFGCEKDDQRAISLLEEAKSLSPRALAWGEHSIQDTEMRLRIDACRAPTRQRNHIIRNLNDNGTYLPFYHATHFRSDPDHLWRGMMETRVREIERMEEALGNTHEAVLQLKWALSTLYAEMGMPIHQLRVLGGVIRDIEDDESHGPHHRDTIMTRVYYTMARHDAFGVQYGDKYIDQDRELVDLLSRSGFAEHNITRILASDLSGMLSNVGHFREAAELLKLAKRIAIIRHGENSIETLNLLGMESDQLFSQGDMATAIEIKKDVLTRMKKLVDSRDPLMHHLRLTLAMALLPLGNLSEAIELMQESEEIIRKNFEPQSLTQLTTSLTRLAVLTSHGKFEEPVLALPHIIDGLRKDPWRPLEVSPPELTALELSDLLRTKIEKPANPYPDLQLFPERPELLMAQILYATACHAYIFSGGARERGDNKHDLPANLEHEAEKCLEKAMHAIDRGMGSDEWHLPSAARGVAGSVLRLAMDQEKTPLVELIASMGARNERNGLHYDKAIAVARKTGLLKTTALLEEHRHLCARKPADISDPPLFQSQRDLVAWLTGQWKGSYLYEDGGPRRDPKGLRILNLQAMEPEAAADDVKDGRSVKVEGTAADDQGAWILRGTADVSGNVVLRHFLSEGIFEQGWEYHGVVNLERGAVGGFWGSRGISRQLSSGTFFYFKD</sequence>
<reference evidence="1 2" key="1">
    <citation type="submission" date="2017-02" db="EMBL/GenBank/DDBJ databases">
        <title>Genomes of Trichoderma spp. with biocontrol activity.</title>
        <authorList>
            <person name="Gardiner D."/>
            <person name="Kazan K."/>
            <person name="Vos C."/>
            <person name="Harvey P."/>
        </authorList>
    </citation>
    <scope>NUCLEOTIDE SEQUENCE [LARGE SCALE GENOMIC DNA]</scope>
    <source>
        <strain evidence="1 2">Tr1</strain>
    </source>
</reference>
<dbReference type="InterPro" id="IPR011990">
    <property type="entry name" value="TPR-like_helical_dom_sf"/>
</dbReference>
<evidence type="ECO:0000313" key="2">
    <source>
        <dbReference type="Proteomes" id="UP000236290"/>
    </source>
</evidence>
<dbReference type="AlphaFoldDB" id="A0A2K0UAQ7"/>
<dbReference type="Gene3D" id="1.25.40.10">
    <property type="entry name" value="Tetratricopeptide repeat domain"/>
    <property type="match status" value="1"/>
</dbReference>
<protein>
    <submittedName>
        <fullName evidence="1">Uncharacterized protein</fullName>
    </submittedName>
</protein>
<evidence type="ECO:0000313" key="1">
    <source>
        <dbReference type="EMBL" id="PNP54868.1"/>
    </source>
</evidence>
<dbReference type="Proteomes" id="UP000236290">
    <property type="component" value="Unassembled WGS sequence"/>
</dbReference>
<name>A0A2K0UAQ7_TRIHA</name>
<accession>A0A2K0UAQ7</accession>
<organism evidence="1 2">
    <name type="scientific">Trichoderma harzianum</name>
    <name type="common">Hypocrea lixii</name>
    <dbReference type="NCBI Taxonomy" id="5544"/>
    <lineage>
        <taxon>Eukaryota</taxon>
        <taxon>Fungi</taxon>
        <taxon>Dikarya</taxon>
        <taxon>Ascomycota</taxon>
        <taxon>Pezizomycotina</taxon>
        <taxon>Sordariomycetes</taxon>
        <taxon>Hypocreomycetidae</taxon>
        <taxon>Hypocreales</taxon>
        <taxon>Hypocreaceae</taxon>
        <taxon>Trichoderma</taxon>
    </lineage>
</organism>
<dbReference type="SUPFAM" id="SSF48452">
    <property type="entry name" value="TPR-like"/>
    <property type="match status" value="1"/>
</dbReference>
<dbReference type="OrthoDB" id="5986190at2759"/>